<dbReference type="EMBL" id="LN650648">
    <property type="protein sequence ID" value="CEI73187.1"/>
    <property type="molecule type" value="Genomic_DNA"/>
</dbReference>
<evidence type="ECO:0000256" key="4">
    <source>
        <dbReference type="ARBA" id="ARBA00022832"/>
    </source>
</evidence>
<dbReference type="SUPFAM" id="SSF54637">
    <property type="entry name" value="Thioesterase/thiol ester dehydrase-isomerase"/>
    <property type="match status" value="2"/>
</dbReference>
<dbReference type="InterPro" id="IPR002864">
    <property type="entry name" value="Acyl-ACP_thioesterase_NHD"/>
</dbReference>
<evidence type="ECO:0000259" key="8">
    <source>
        <dbReference type="Pfam" id="PF01643"/>
    </source>
</evidence>
<evidence type="ECO:0000313" key="10">
    <source>
        <dbReference type="EMBL" id="CEI73187.1"/>
    </source>
</evidence>
<keyword evidence="11" id="KW-1185">Reference proteome</keyword>
<evidence type="ECO:0000256" key="6">
    <source>
        <dbReference type="ARBA" id="ARBA00023098"/>
    </source>
</evidence>
<dbReference type="Gene3D" id="3.10.129.10">
    <property type="entry name" value="Hotdog Thioesterase"/>
    <property type="match status" value="1"/>
</dbReference>
<keyword evidence="2" id="KW-0444">Lipid biosynthesis</keyword>
<feature type="domain" description="Acyl-ACP thioesterase N-terminal hotdog" evidence="8">
    <location>
        <begin position="3"/>
        <end position="131"/>
    </location>
</feature>
<dbReference type="PANTHER" id="PTHR31727">
    <property type="entry name" value="OLEOYL-ACYL CARRIER PROTEIN THIOESTERASE 1, CHLOROPLASTIC"/>
    <property type="match status" value="1"/>
</dbReference>
<dbReference type="GO" id="GO:0000036">
    <property type="term" value="F:acyl carrier activity"/>
    <property type="evidence" value="ECO:0007669"/>
    <property type="project" value="TreeGrafter"/>
</dbReference>
<dbReference type="RefSeq" id="WP_092925360.1">
    <property type="nucleotide sequence ID" value="NZ_FJTZ01000012.1"/>
</dbReference>
<accession>A0A2P2BS50</accession>
<protein>
    <submittedName>
        <fullName evidence="10">Acyl-ACP thioesterase</fullName>
    </submittedName>
</protein>
<dbReference type="Pfam" id="PF01643">
    <property type="entry name" value="Acyl-ACP_TE"/>
    <property type="match status" value="1"/>
</dbReference>
<keyword evidence="5" id="KW-0809">Transit peptide</keyword>
<dbReference type="InterPro" id="IPR049427">
    <property type="entry name" value="Acyl-ACP_TE_C"/>
</dbReference>
<comment type="similarity">
    <text evidence="1">Belongs to the acyl-ACP thioesterase family.</text>
</comment>
<keyword evidence="6" id="KW-0443">Lipid metabolism</keyword>
<reference evidence="10 11" key="1">
    <citation type="submission" date="2014-09" db="EMBL/GenBank/DDBJ databases">
        <authorList>
            <person name="Hornung B.V."/>
        </authorList>
    </citation>
    <scope>NUCLEOTIDE SEQUENCE [LARGE SCALE GENOMIC DNA]</scope>
    <source>
        <strain evidence="10 11">FRIFI</strain>
    </source>
</reference>
<sequence>MSKVFEKIYEVTYRDTNIRGECNFSSYMDFMSDAAFSQDISLGASFTDFKESDYTWVIFNYDIKVHGKANYKEKLKIVTYVKAFRKFYALRNFKIYNEKEELILSGDTLAFYIDIKKAKPCSIPSSYYERYEVKEDRSVKINKLKMRRPSRIDISKNFDIRYSDIDINIHVGNSHYIMWIIDSMPFEVLKNYRISELLVAYEKQLKYNNEVVVESQIEYEDDYIIAIHQIVDENKNEISLLESKWVKIV</sequence>
<keyword evidence="7" id="KW-0275">Fatty acid biosynthesis</keyword>
<name>A0A2P2BS50_9FIRM</name>
<proteinExistence type="inferred from homology"/>
<dbReference type="GO" id="GO:0016297">
    <property type="term" value="F:fatty acyl-[ACP] hydrolase activity"/>
    <property type="evidence" value="ECO:0007669"/>
    <property type="project" value="InterPro"/>
</dbReference>
<keyword evidence="4" id="KW-0276">Fatty acid metabolism</keyword>
<gene>
    <name evidence="10" type="ORF">FRIFI_1654</name>
</gene>
<keyword evidence="3" id="KW-0378">Hydrolase</keyword>
<evidence type="ECO:0000256" key="3">
    <source>
        <dbReference type="ARBA" id="ARBA00022801"/>
    </source>
</evidence>
<evidence type="ECO:0000256" key="5">
    <source>
        <dbReference type="ARBA" id="ARBA00022946"/>
    </source>
</evidence>
<evidence type="ECO:0000256" key="2">
    <source>
        <dbReference type="ARBA" id="ARBA00022516"/>
    </source>
</evidence>
<dbReference type="InterPro" id="IPR045023">
    <property type="entry name" value="FATA/B"/>
</dbReference>
<dbReference type="CDD" id="cd00586">
    <property type="entry name" value="4HBT"/>
    <property type="match status" value="1"/>
</dbReference>
<feature type="domain" description="Acyl-ACP thioesterase-like C-terminal" evidence="9">
    <location>
        <begin position="153"/>
        <end position="246"/>
    </location>
</feature>
<evidence type="ECO:0000256" key="1">
    <source>
        <dbReference type="ARBA" id="ARBA00006500"/>
    </source>
</evidence>
<dbReference type="PANTHER" id="PTHR31727:SF6">
    <property type="entry name" value="OLEOYL-ACYL CARRIER PROTEIN THIOESTERASE 1, CHLOROPLASTIC"/>
    <property type="match status" value="1"/>
</dbReference>
<evidence type="ECO:0000259" key="9">
    <source>
        <dbReference type="Pfam" id="PF20791"/>
    </source>
</evidence>
<dbReference type="Proteomes" id="UP000245695">
    <property type="component" value="Chromosome 1"/>
</dbReference>
<dbReference type="AlphaFoldDB" id="A0A2P2BS50"/>
<dbReference type="InterPro" id="IPR029069">
    <property type="entry name" value="HotDog_dom_sf"/>
</dbReference>
<dbReference type="Pfam" id="PF20791">
    <property type="entry name" value="Acyl-ACP_TE_C"/>
    <property type="match status" value="1"/>
</dbReference>
<evidence type="ECO:0000256" key="7">
    <source>
        <dbReference type="ARBA" id="ARBA00023160"/>
    </source>
</evidence>
<evidence type="ECO:0000313" key="11">
    <source>
        <dbReference type="Proteomes" id="UP000245695"/>
    </source>
</evidence>
<organism evidence="10 11">
    <name type="scientific">Romboutsia hominis</name>
    <dbReference type="NCBI Taxonomy" id="1507512"/>
    <lineage>
        <taxon>Bacteria</taxon>
        <taxon>Bacillati</taxon>
        <taxon>Bacillota</taxon>
        <taxon>Clostridia</taxon>
        <taxon>Peptostreptococcales</taxon>
        <taxon>Peptostreptococcaceae</taxon>
        <taxon>Romboutsia</taxon>
    </lineage>
</organism>
<dbReference type="KEGG" id="rhom:FRIFI_1654"/>